<organism evidence="1 2">
    <name type="scientific">Caldithrix abyssi DSM 13497</name>
    <dbReference type="NCBI Taxonomy" id="880073"/>
    <lineage>
        <taxon>Bacteria</taxon>
        <taxon>Pseudomonadati</taxon>
        <taxon>Calditrichota</taxon>
        <taxon>Calditrichia</taxon>
        <taxon>Calditrichales</taxon>
        <taxon>Calditrichaceae</taxon>
        <taxon>Caldithrix</taxon>
    </lineage>
</organism>
<protein>
    <submittedName>
        <fullName evidence="1">Uncharacterized protein</fullName>
    </submittedName>
</protein>
<dbReference type="PaxDb" id="880073-Calab_0591"/>
<accession>H1XS70</accession>
<reference evidence="1 2" key="1">
    <citation type="submission" date="2011-09" db="EMBL/GenBank/DDBJ databases">
        <title>The permanent draft genome of Caldithrix abyssi DSM 13497.</title>
        <authorList>
            <consortium name="US DOE Joint Genome Institute (JGI-PGF)"/>
            <person name="Lucas S."/>
            <person name="Han J."/>
            <person name="Lapidus A."/>
            <person name="Bruce D."/>
            <person name="Goodwin L."/>
            <person name="Pitluck S."/>
            <person name="Peters L."/>
            <person name="Kyrpides N."/>
            <person name="Mavromatis K."/>
            <person name="Ivanova N."/>
            <person name="Mikhailova N."/>
            <person name="Chertkov O."/>
            <person name="Detter J.C."/>
            <person name="Tapia R."/>
            <person name="Han C."/>
            <person name="Land M."/>
            <person name="Hauser L."/>
            <person name="Markowitz V."/>
            <person name="Cheng J.-F."/>
            <person name="Hugenholtz P."/>
            <person name="Woyke T."/>
            <person name="Wu D."/>
            <person name="Spring S."/>
            <person name="Brambilla E."/>
            <person name="Klenk H.-P."/>
            <person name="Eisen J.A."/>
        </authorList>
    </citation>
    <scope>NUCLEOTIDE SEQUENCE [LARGE SCALE GENOMIC DNA]</scope>
    <source>
        <strain evidence="1 2">DSM 13497</strain>
    </source>
</reference>
<dbReference type="Proteomes" id="UP000004671">
    <property type="component" value="Chromosome"/>
</dbReference>
<dbReference type="RefSeq" id="WP_006927172.1">
    <property type="nucleotide sequence ID" value="NZ_CM001402.1"/>
</dbReference>
<evidence type="ECO:0000313" key="1">
    <source>
        <dbReference type="EMBL" id="EHO40234.1"/>
    </source>
</evidence>
<name>H1XS70_CALAY</name>
<evidence type="ECO:0000313" key="2">
    <source>
        <dbReference type="Proteomes" id="UP000004671"/>
    </source>
</evidence>
<keyword evidence="2" id="KW-1185">Reference proteome</keyword>
<dbReference type="HOGENOM" id="CLU_2822924_0_0_0"/>
<proteinExistence type="predicted"/>
<dbReference type="AlphaFoldDB" id="H1XS70"/>
<dbReference type="EMBL" id="CM001402">
    <property type="protein sequence ID" value="EHO40234.1"/>
    <property type="molecule type" value="Genomic_DNA"/>
</dbReference>
<sequence>MKTYEAIYEKGKLTFKKKPRIKKAKVLVTFLPESTKGKVKFPAKHLGKLKNIDRADLFNEYLSDRY</sequence>
<dbReference type="InParanoid" id="H1XS70"/>
<gene>
    <name evidence="1" type="ORF">Calab_0591</name>
</gene>